<name>A0ACB7T813_HYAAI</name>
<evidence type="ECO:0000313" key="2">
    <source>
        <dbReference type="Proteomes" id="UP000821845"/>
    </source>
</evidence>
<proteinExistence type="predicted"/>
<dbReference type="Proteomes" id="UP000821845">
    <property type="component" value="Chromosome 10"/>
</dbReference>
<comment type="caution">
    <text evidence="1">The sequence shown here is derived from an EMBL/GenBank/DDBJ whole genome shotgun (WGS) entry which is preliminary data.</text>
</comment>
<evidence type="ECO:0000313" key="1">
    <source>
        <dbReference type="EMBL" id="KAH6943291.1"/>
    </source>
</evidence>
<organism evidence="1 2">
    <name type="scientific">Hyalomma asiaticum</name>
    <name type="common">Tick</name>
    <dbReference type="NCBI Taxonomy" id="266040"/>
    <lineage>
        <taxon>Eukaryota</taxon>
        <taxon>Metazoa</taxon>
        <taxon>Ecdysozoa</taxon>
        <taxon>Arthropoda</taxon>
        <taxon>Chelicerata</taxon>
        <taxon>Arachnida</taxon>
        <taxon>Acari</taxon>
        <taxon>Parasitiformes</taxon>
        <taxon>Ixodida</taxon>
        <taxon>Ixodoidea</taxon>
        <taxon>Ixodidae</taxon>
        <taxon>Hyalomminae</taxon>
        <taxon>Hyalomma</taxon>
    </lineage>
</organism>
<accession>A0ACB7T813</accession>
<dbReference type="EMBL" id="CM023490">
    <property type="protein sequence ID" value="KAH6943291.1"/>
    <property type="molecule type" value="Genomic_DNA"/>
</dbReference>
<keyword evidence="2" id="KW-1185">Reference proteome</keyword>
<gene>
    <name evidence="1" type="ORF">HPB50_018624</name>
</gene>
<protein>
    <submittedName>
        <fullName evidence="1">Uncharacterized protein</fullName>
    </submittedName>
</protein>
<reference evidence="1" key="1">
    <citation type="submission" date="2020-05" db="EMBL/GenBank/DDBJ databases">
        <title>Large-scale comparative analyses of tick genomes elucidate their genetic diversity and vector capacities.</title>
        <authorList>
            <person name="Jia N."/>
            <person name="Wang J."/>
            <person name="Shi W."/>
            <person name="Du L."/>
            <person name="Sun Y."/>
            <person name="Zhan W."/>
            <person name="Jiang J."/>
            <person name="Wang Q."/>
            <person name="Zhang B."/>
            <person name="Ji P."/>
            <person name="Sakyi L.B."/>
            <person name="Cui X."/>
            <person name="Yuan T."/>
            <person name="Jiang B."/>
            <person name="Yang W."/>
            <person name="Lam T.T.-Y."/>
            <person name="Chang Q."/>
            <person name="Ding S."/>
            <person name="Wang X."/>
            <person name="Zhu J."/>
            <person name="Ruan X."/>
            <person name="Zhao L."/>
            <person name="Wei J."/>
            <person name="Que T."/>
            <person name="Du C."/>
            <person name="Cheng J."/>
            <person name="Dai P."/>
            <person name="Han X."/>
            <person name="Huang E."/>
            <person name="Gao Y."/>
            <person name="Liu J."/>
            <person name="Shao H."/>
            <person name="Ye R."/>
            <person name="Li L."/>
            <person name="Wei W."/>
            <person name="Wang X."/>
            <person name="Wang C."/>
            <person name="Yang T."/>
            <person name="Huo Q."/>
            <person name="Li W."/>
            <person name="Guo W."/>
            <person name="Chen H."/>
            <person name="Zhou L."/>
            <person name="Ni X."/>
            <person name="Tian J."/>
            <person name="Zhou Y."/>
            <person name="Sheng Y."/>
            <person name="Liu T."/>
            <person name="Pan Y."/>
            <person name="Xia L."/>
            <person name="Li J."/>
            <person name="Zhao F."/>
            <person name="Cao W."/>
        </authorList>
    </citation>
    <scope>NUCLEOTIDE SEQUENCE</scope>
    <source>
        <strain evidence="1">Hyas-2018</strain>
    </source>
</reference>
<sequence length="64" mass="7251">MDIDEAGTGETRDTHPRKQGVFPREKMRTDGSKSRTEDAAQTPPWLRQSRRNAQEARRAEVAVA</sequence>